<organism evidence="1 2">
    <name type="scientific">Psychrilyobacter piezotolerans</name>
    <dbReference type="NCBI Taxonomy" id="2293438"/>
    <lineage>
        <taxon>Bacteria</taxon>
        <taxon>Fusobacteriati</taxon>
        <taxon>Fusobacteriota</taxon>
        <taxon>Fusobacteriia</taxon>
        <taxon>Fusobacteriales</taxon>
        <taxon>Fusobacteriaceae</taxon>
        <taxon>Psychrilyobacter</taxon>
    </lineage>
</organism>
<evidence type="ECO:0000313" key="1">
    <source>
        <dbReference type="EMBL" id="REI41890.1"/>
    </source>
</evidence>
<dbReference type="Proteomes" id="UP000263486">
    <property type="component" value="Unassembled WGS sequence"/>
</dbReference>
<accession>A0ABX9KIJ4</accession>
<dbReference type="EMBL" id="QUAJ01000007">
    <property type="protein sequence ID" value="REI41890.1"/>
    <property type="molecule type" value="Genomic_DNA"/>
</dbReference>
<name>A0ABX9KIJ4_9FUSO</name>
<reference evidence="1 2" key="1">
    <citation type="submission" date="2018-08" db="EMBL/GenBank/DDBJ databases">
        <title>Draft genome sequence of Psychrilyobacter sp. strain SD5 isolated from Black Sea water.</title>
        <authorList>
            <person name="Yadav S."/>
            <person name="Villanueva L."/>
            <person name="Damste J.S.S."/>
        </authorList>
    </citation>
    <scope>NUCLEOTIDE SEQUENCE [LARGE SCALE GENOMIC DNA]</scope>
    <source>
        <strain evidence="1 2">SD5</strain>
    </source>
</reference>
<proteinExistence type="predicted"/>
<sequence length="138" mass="16181">MLVLGLIGVLIGCGMKTYSPEEKRELILKSYSEDKVTRKKASDKYYEILKELSLLESKGNKKAGDEYIAWKSVLKKVSKEVKTRREAISRVNFRRKYNDINDEEYKKELIEAKKDPGAYLERIEKEKLRIWKSKMGLD</sequence>
<gene>
    <name evidence="1" type="ORF">DYH56_05610</name>
</gene>
<evidence type="ECO:0008006" key="3">
    <source>
        <dbReference type="Google" id="ProtNLM"/>
    </source>
</evidence>
<evidence type="ECO:0000313" key="2">
    <source>
        <dbReference type="Proteomes" id="UP000263486"/>
    </source>
</evidence>
<dbReference type="RefSeq" id="WP_114641886.1">
    <property type="nucleotide sequence ID" value="NZ_QUAJ01000007.1"/>
</dbReference>
<comment type="caution">
    <text evidence="1">The sequence shown here is derived from an EMBL/GenBank/DDBJ whole genome shotgun (WGS) entry which is preliminary data.</text>
</comment>
<protein>
    <recommendedName>
        <fullName evidence="3">Lipoprotein</fullName>
    </recommendedName>
</protein>
<keyword evidence="2" id="KW-1185">Reference proteome</keyword>